<name>A0ABS6E7S0_9FIRM</name>
<feature type="transmembrane region" description="Helical" evidence="1">
    <location>
        <begin position="9"/>
        <end position="26"/>
    </location>
</feature>
<evidence type="ECO:0000313" key="2">
    <source>
        <dbReference type="EMBL" id="MBU5438961.1"/>
    </source>
</evidence>
<dbReference type="Proteomes" id="UP000749471">
    <property type="component" value="Unassembled WGS sequence"/>
</dbReference>
<dbReference type="EMBL" id="JAHLPM010000011">
    <property type="protein sequence ID" value="MBU5438961.1"/>
    <property type="molecule type" value="Genomic_DNA"/>
</dbReference>
<sequence>MSIKDKRSFLIIQSLFFMLYILSIFFTNKDVETTNIMYKAINSKEIITFTHTPLTIFIILIYLYNLYLGISTILDDEERIYSKPFKYTTIGAYILLITSFIYQNYHIKASVLPFNISYAVIKTTFDKP</sequence>
<keyword evidence="1" id="KW-1133">Transmembrane helix</keyword>
<keyword evidence="1" id="KW-0812">Transmembrane</keyword>
<accession>A0ABS6E7S0</accession>
<reference evidence="2 3" key="1">
    <citation type="submission" date="2021-06" db="EMBL/GenBank/DDBJ databases">
        <authorList>
            <person name="Sun Q."/>
            <person name="Li D."/>
        </authorList>
    </citation>
    <scope>NUCLEOTIDE SEQUENCE [LARGE SCALE GENOMIC DNA]</scope>
    <source>
        <strain evidence="2 3">MSJ-40</strain>
    </source>
</reference>
<comment type="caution">
    <text evidence="2">The sequence shown here is derived from an EMBL/GenBank/DDBJ whole genome shotgun (WGS) entry which is preliminary data.</text>
</comment>
<keyword evidence="1" id="KW-0472">Membrane</keyword>
<dbReference type="RefSeq" id="WP_216520501.1">
    <property type="nucleotide sequence ID" value="NZ_JAHLPM010000011.1"/>
</dbReference>
<protein>
    <submittedName>
        <fullName evidence="2">Uncharacterized protein</fullName>
    </submittedName>
</protein>
<keyword evidence="3" id="KW-1185">Reference proteome</keyword>
<feature type="transmembrane region" description="Helical" evidence="1">
    <location>
        <begin position="46"/>
        <end position="67"/>
    </location>
</feature>
<evidence type="ECO:0000313" key="3">
    <source>
        <dbReference type="Proteomes" id="UP000749471"/>
    </source>
</evidence>
<proteinExistence type="predicted"/>
<feature type="transmembrane region" description="Helical" evidence="1">
    <location>
        <begin position="87"/>
        <end position="105"/>
    </location>
</feature>
<evidence type="ECO:0000256" key="1">
    <source>
        <dbReference type="SAM" id="Phobius"/>
    </source>
</evidence>
<gene>
    <name evidence="2" type="ORF">KQI42_13115</name>
</gene>
<organism evidence="2 3">
    <name type="scientific">Tissierella simiarum</name>
    <dbReference type="NCBI Taxonomy" id="2841534"/>
    <lineage>
        <taxon>Bacteria</taxon>
        <taxon>Bacillati</taxon>
        <taxon>Bacillota</taxon>
        <taxon>Tissierellia</taxon>
        <taxon>Tissierellales</taxon>
        <taxon>Tissierellaceae</taxon>
        <taxon>Tissierella</taxon>
    </lineage>
</organism>